<keyword evidence="3 6" id="KW-0799">Topoisomerase</keyword>
<dbReference type="RefSeq" id="WP_027333890.1">
    <property type="nucleotide sequence ID" value="NZ_LR215024.1"/>
</dbReference>
<evidence type="ECO:0000259" key="7">
    <source>
        <dbReference type="PROSITE" id="PS52040"/>
    </source>
</evidence>
<dbReference type="GO" id="GO:0003677">
    <property type="term" value="F:DNA binding"/>
    <property type="evidence" value="ECO:0007669"/>
    <property type="project" value="UniProtKB-UniRule"/>
</dbReference>
<dbReference type="Gene3D" id="3.90.199.10">
    <property type="entry name" value="Topoisomerase II, domain 5"/>
    <property type="match status" value="1"/>
</dbReference>
<evidence type="ECO:0000256" key="3">
    <source>
        <dbReference type="ARBA" id="ARBA00023029"/>
    </source>
</evidence>
<dbReference type="PANTHER" id="PTHR43493:SF9">
    <property type="entry name" value="DNA TOPOISOMERASE 4 SUBUNIT A"/>
    <property type="match status" value="1"/>
</dbReference>
<dbReference type="GO" id="GO:0034335">
    <property type="term" value="F:DNA negative supercoiling activity"/>
    <property type="evidence" value="ECO:0007669"/>
    <property type="project" value="UniProtKB-ARBA"/>
</dbReference>
<organism evidence="8 9">
    <name type="scientific">Mycoplasmopsis glycophila</name>
    <dbReference type="NCBI Taxonomy" id="171285"/>
    <lineage>
        <taxon>Bacteria</taxon>
        <taxon>Bacillati</taxon>
        <taxon>Mycoplasmatota</taxon>
        <taxon>Mycoplasmoidales</taxon>
        <taxon>Metamycoplasmataceae</taxon>
        <taxon>Mycoplasmopsis</taxon>
    </lineage>
</organism>
<dbReference type="AlphaFoldDB" id="A0A449AWY5"/>
<dbReference type="Gene3D" id="1.10.268.10">
    <property type="entry name" value="Topoisomerase, domain 3"/>
    <property type="match status" value="1"/>
</dbReference>
<dbReference type="Gene3D" id="3.30.1360.40">
    <property type="match status" value="1"/>
</dbReference>
<keyword evidence="9" id="KW-1185">Reference proteome</keyword>
<gene>
    <name evidence="8" type="primary">gyrA</name>
    <name evidence="8" type="ORF">NCTC10194_00733</name>
</gene>
<evidence type="ECO:0000313" key="9">
    <source>
        <dbReference type="Proteomes" id="UP000290815"/>
    </source>
</evidence>
<dbReference type="CDD" id="cd00187">
    <property type="entry name" value="TOP4c"/>
    <property type="match status" value="1"/>
</dbReference>
<dbReference type="Pfam" id="PF03989">
    <property type="entry name" value="DNA_gyraseA_C"/>
    <property type="match status" value="4"/>
</dbReference>
<dbReference type="InterPro" id="IPR013757">
    <property type="entry name" value="Topo_IIA_A_a_sf"/>
</dbReference>
<sequence>MKENILSKIIQESLDKIMSDRFGKYSKYIIQQRALPDVRDGLKPVQRRILYSMFGLGLEHDKQYKKSARIVGDVIGKYHPHGDKSVYDAMVNMSQWWKNNIPLLNMHGNIGSLDDDPAAAMRYTEAKMSRVCEFILSDIKKNIVQFVPNYDDSEIEPVVLPSIFPTVLVNGTQGIAIGMATDLPPHNLGEIIDATKYKIKHPNASLSDLMQFVKGPDFPTGGKIYGTNGIYEAFETGKNDKHRIKLFSKYQVYTKGKNQFIEITEIPYGVIKSKLVYEIDLIINNSDIAGIIEVRDQSDRDGINILITLEEDANVESILGYLFQKTQMQVTYSYNNVVIDEGAPKILNLSKLLSSYIKHIKEIKTKTLEYDLEKYKLRLEIVEGFIKVSEITDQVIRVIRKSEGSKAGVIKDLIAHFGFTEVQARAIAELRLYRLSKTDKEAYLLEKAEIEKEIARIKLLLSNEKEFNKYIIGMLEDMKKLLATTRKTEIINEEYNFSYSETDLVKDEIVNIGISRAGYIKRISQKVMDSNDFKNYVLKENDYLIHYEKSSTLNNFLIFTSFGNYVILPIYKIAEVKWKELGMHLTDFVDLHPNEEIVSIIEVNNWDTLMYITLGTQNGMFKKVLLKDFKVSRINKSYTAIKLDENDIVVNACPSDGTKDIIIITKNGLSSKYSENNLGLYGTKAKGNKSIYLSVKDQVSNFTLASNDDVITFLTDDGLLKKIRCKKIPNIPKNIKGKPIFKEETQTTDFLVSDMYPTREDDQLLIKNTLGETFLEPIKKYSFSKANPTLIEIEVDNLYKVRIKKHYQEWKYITNKNLFTKEKIEEETETINNSAKKIEEIDFDEIDKKLAEYRNKKL</sequence>
<proteinExistence type="predicted"/>
<evidence type="ECO:0000256" key="1">
    <source>
        <dbReference type="ARBA" id="ARBA00000185"/>
    </source>
</evidence>
<dbReference type="Gene3D" id="2.120.10.90">
    <property type="entry name" value="DNA gyrase/topoisomerase IV, subunit A, C-terminal"/>
    <property type="match status" value="1"/>
</dbReference>
<dbReference type="SUPFAM" id="SSF56719">
    <property type="entry name" value="Type II DNA topoisomerase"/>
    <property type="match status" value="1"/>
</dbReference>
<dbReference type="InterPro" id="IPR013758">
    <property type="entry name" value="Topo_IIA_A/C_ab"/>
</dbReference>
<evidence type="ECO:0000256" key="5">
    <source>
        <dbReference type="ARBA" id="ARBA00023235"/>
    </source>
</evidence>
<dbReference type="InterPro" id="IPR050220">
    <property type="entry name" value="Type_II_DNA_Topoisomerases"/>
</dbReference>
<dbReference type="GO" id="GO:0005524">
    <property type="term" value="F:ATP binding"/>
    <property type="evidence" value="ECO:0007669"/>
    <property type="project" value="InterPro"/>
</dbReference>
<keyword evidence="4 6" id="KW-0238">DNA-binding</keyword>
<dbReference type="EC" id="5.6.2.2" evidence="2"/>
<feature type="domain" description="Topo IIA-type catalytic" evidence="7">
    <location>
        <begin position="35"/>
        <end position="504"/>
    </location>
</feature>
<dbReference type="InterPro" id="IPR002205">
    <property type="entry name" value="Topo_IIA_dom_A"/>
</dbReference>
<dbReference type="InterPro" id="IPR013760">
    <property type="entry name" value="Topo_IIA-like_dom_sf"/>
</dbReference>
<dbReference type="SMART" id="SM00434">
    <property type="entry name" value="TOP4c"/>
    <property type="match status" value="1"/>
</dbReference>
<dbReference type="KEGG" id="mgly:NCTC10194_00733"/>
<comment type="catalytic activity">
    <reaction evidence="1 6">
        <text>ATP-dependent breakage, passage and rejoining of double-stranded DNA.</text>
        <dbReference type="EC" id="5.6.2.2"/>
    </reaction>
</comment>
<dbReference type="Proteomes" id="UP000290815">
    <property type="component" value="Chromosome"/>
</dbReference>
<dbReference type="SUPFAM" id="SSF101904">
    <property type="entry name" value="GyrA/ParC C-terminal domain-like"/>
    <property type="match status" value="1"/>
</dbReference>
<feature type="active site" description="O-(5'-phospho-DNA)-tyrosine intermediate" evidence="6">
    <location>
        <position position="123"/>
    </location>
</feature>
<evidence type="ECO:0000256" key="4">
    <source>
        <dbReference type="ARBA" id="ARBA00023125"/>
    </source>
</evidence>
<dbReference type="PANTHER" id="PTHR43493">
    <property type="entry name" value="DNA GYRASE/TOPOISOMERASE SUBUNIT A"/>
    <property type="match status" value="1"/>
</dbReference>
<dbReference type="GO" id="GO:0009330">
    <property type="term" value="C:DNA topoisomerase type II (double strand cut, ATP-hydrolyzing) complex"/>
    <property type="evidence" value="ECO:0007669"/>
    <property type="project" value="TreeGrafter"/>
</dbReference>
<dbReference type="GO" id="GO:0005737">
    <property type="term" value="C:cytoplasm"/>
    <property type="evidence" value="ECO:0007669"/>
    <property type="project" value="TreeGrafter"/>
</dbReference>
<evidence type="ECO:0000256" key="6">
    <source>
        <dbReference type="PROSITE-ProRule" id="PRU01384"/>
    </source>
</evidence>
<dbReference type="InterPro" id="IPR035516">
    <property type="entry name" value="Gyrase/topoIV_suA_C"/>
</dbReference>
<evidence type="ECO:0000313" key="8">
    <source>
        <dbReference type="EMBL" id="VEU71243.1"/>
    </source>
</evidence>
<protein>
    <recommendedName>
        <fullName evidence="2">DNA topoisomerase (ATP-hydrolyzing)</fullName>
        <ecNumber evidence="2">5.6.2.2</ecNumber>
    </recommendedName>
</protein>
<name>A0A449AWY5_9BACT</name>
<dbReference type="InterPro" id="IPR006691">
    <property type="entry name" value="GyrA/parC_rep"/>
</dbReference>
<reference evidence="8 9" key="1">
    <citation type="submission" date="2019-01" db="EMBL/GenBank/DDBJ databases">
        <authorList>
            <consortium name="Pathogen Informatics"/>
        </authorList>
    </citation>
    <scope>NUCLEOTIDE SEQUENCE [LARGE SCALE GENOMIC DNA]</scope>
    <source>
        <strain evidence="8 9">NCTC10194</strain>
    </source>
</reference>
<dbReference type="NCBIfam" id="NF004044">
    <property type="entry name" value="PRK05561.1"/>
    <property type="match status" value="1"/>
</dbReference>
<dbReference type="GO" id="GO:0006265">
    <property type="term" value="P:DNA topological change"/>
    <property type="evidence" value="ECO:0007669"/>
    <property type="project" value="UniProtKB-UniRule"/>
</dbReference>
<dbReference type="Pfam" id="PF00521">
    <property type="entry name" value="DNA_topoisoIV"/>
    <property type="match status" value="1"/>
</dbReference>
<keyword evidence="5 6" id="KW-0413">Isomerase</keyword>
<dbReference type="EMBL" id="LR215024">
    <property type="protein sequence ID" value="VEU71243.1"/>
    <property type="molecule type" value="Genomic_DNA"/>
</dbReference>
<dbReference type="PROSITE" id="PS52040">
    <property type="entry name" value="TOPO_IIA"/>
    <property type="match status" value="1"/>
</dbReference>
<evidence type="ECO:0000256" key="2">
    <source>
        <dbReference type="ARBA" id="ARBA00012895"/>
    </source>
</evidence>
<accession>A0A449AWY5</accession>